<dbReference type="InterPro" id="IPR012796">
    <property type="entry name" value="Lysidine-tRNA-synth_C"/>
</dbReference>
<feature type="domain" description="Lysidine-tRNA(Ile) synthetase C-terminal" evidence="9">
    <location>
        <begin position="399"/>
        <end position="471"/>
    </location>
</feature>
<dbReference type="InterPro" id="IPR014729">
    <property type="entry name" value="Rossmann-like_a/b/a_fold"/>
</dbReference>
<keyword evidence="4 8" id="KW-0819">tRNA processing</keyword>
<sequence>MLKQQVLDTIKKNRLINYGDGIVVGISGGYDSVCLLHILYSIAEEYSLKLYPVHVNHMLRGEEAMRDESFVKDLCGKMGLEAVVERIDIANKALLEKISLEEAGRNARYEIFNRVLEEKSAHKIAVAHSKNDQAETLLMRLFRGTGPEGLKGIEYKRDNIIRPLLDAERGSIEGYVDGRGLEAITDSSNLHTDFFRNRIRLKVLPEINAAAGADITDNLLRLSKILVADEDYLRYNSELYYKRAVVEKRCDFVELDLESLSQLHRAVCSRVLRLAFSEASQRTTGLEYIHIDKLLQLIAGGRTGSRLDLPFGYMAVKSYSTIAIQKHTDHEIERFEFLLSPPCEIEISGTGCKIKAEIHHFDSIEQCRKFLSKKQDSDTEFFDYDKIENRLCADKNFQLVVRNRRDGDIFKPLRANGTKKLKEYFIDIKIPREQRDSFPLISINKEIIWIIGNKTSDNYKVTDNTKSVLMITYMKFE</sequence>
<dbReference type="Gene3D" id="1.20.59.20">
    <property type="match status" value="1"/>
</dbReference>
<dbReference type="EMBL" id="MZGX01000003">
    <property type="protein sequence ID" value="OPX45695.1"/>
    <property type="molecule type" value="Genomic_DNA"/>
</dbReference>
<protein>
    <recommendedName>
        <fullName evidence="8">tRNA(Ile)-lysidine synthase</fullName>
        <ecNumber evidence="8">6.3.4.19</ecNumber>
    </recommendedName>
    <alternativeName>
        <fullName evidence="8">tRNA(Ile)-2-lysyl-cytidine synthase</fullName>
    </alternativeName>
    <alternativeName>
        <fullName evidence="8">tRNA(Ile)-lysidine synthetase</fullName>
    </alternativeName>
</protein>
<comment type="similarity">
    <text evidence="8">Belongs to the tRNA(Ile)-lysidine synthase family.</text>
</comment>
<accession>A0A1V4SQG2</accession>
<dbReference type="EC" id="6.3.4.19" evidence="8"/>
<dbReference type="SUPFAM" id="SSF56037">
    <property type="entry name" value="PheT/TilS domain"/>
    <property type="match status" value="1"/>
</dbReference>
<keyword evidence="2 8" id="KW-0963">Cytoplasm</keyword>
<dbReference type="SUPFAM" id="SSF82829">
    <property type="entry name" value="MesJ substrate recognition domain-like"/>
    <property type="match status" value="1"/>
</dbReference>
<dbReference type="SUPFAM" id="SSF52402">
    <property type="entry name" value="Adenine nucleotide alpha hydrolases-like"/>
    <property type="match status" value="1"/>
</dbReference>
<dbReference type="GO" id="GO:0032267">
    <property type="term" value="F:tRNA(Ile)-lysidine synthase activity"/>
    <property type="evidence" value="ECO:0007669"/>
    <property type="project" value="UniProtKB-EC"/>
</dbReference>
<dbReference type="InterPro" id="IPR012795">
    <property type="entry name" value="tRNA_Ile_lys_synt_N"/>
</dbReference>
<evidence type="ECO:0000256" key="5">
    <source>
        <dbReference type="ARBA" id="ARBA00022741"/>
    </source>
</evidence>
<dbReference type="Gene3D" id="3.40.50.620">
    <property type="entry name" value="HUPs"/>
    <property type="match status" value="1"/>
</dbReference>
<dbReference type="InterPro" id="IPR012094">
    <property type="entry name" value="tRNA_Ile_lys_synt"/>
</dbReference>
<keyword evidence="11" id="KW-1185">Reference proteome</keyword>
<dbReference type="InterPro" id="IPR011063">
    <property type="entry name" value="TilS/TtcA_N"/>
</dbReference>
<proteinExistence type="inferred from homology"/>
<dbReference type="CDD" id="cd01992">
    <property type="entry name" value="TilS_N"/>
    <property type="match status" value="1"/>
</dbReference>
<dbReference type="Pfam" id="PF09179">
    <property type="entry name" value="TilS"/>
    <property type="match status" value="1"/>
</dbReference>
<dbReference type="OrthoDB" id="9807403at2"/>
<dbReference type="NCBIfam" id="TIGR02432">
    <property type="entry name" value="lysidine_TilS_N"/>
    <property type="match status" value="1"/>
</dbReference>
<gene>
    <name evidence="8 10" type="primary">tilS</name>
    <name evidence="10" type="ORF">CLHUN_06320</name>
</gene>
<comment type="caution">
    <text evidence="10">The sequence shown here is derived from an EMBL/GenBank/DDBJ whole genome shotgun (WGS) entry which is preliminary data.</text>
</comment>
<comment type="catalytic activity">
    <reaction evidence="7 8">
        <text>cytidine(34) in tRNA(Ile2) + L-lysine + ATP = lysidine(34) in tRNA(Ile2) + AMP + diphosphate + H(+)</text>
        <dbReference type="Rhea" id="RHEA:43744"/>
        <dbReference type="Rhea" id="RHEA-COMP:10625"/>
        <dbReference type="Rhea" id="RHEA-COMP:10670"/>
        <dbReference type="ChEBI" id="CHEBI:15378"/>
        <dbReference type="ChEBI" id="CHEBI:30616"/>
        <dbReference type="ChEBI" id="CHEBI:32551"/>
        <dbReference type="ChEBI" id="CHEBI:33019"/>
        <dbReference type="ChEBI" id="CHEBI:82748"/>
        <dbReference type="ChEBI" id="CHEBI:83665"/>
        <dbReference type="ChEBI" id="CHEBI:456215"/>
        <dbReference type="EC" id="6.3.4.19"/>
    </reaction>
</comment>
<evidence type="ECO:0000256" key="4">
    <source>
        <dbReference type="ARBA" id="ARBA00022694"/>
    </source>
</evidence>
<evidence type="ECO:0000256" key="2">
    <source>
        <dbReference type="ARBA" id="ARBA00022490"/>
    </source>
</evidence>
<evidence type="ECO:0000313" key="10">
    <source>
        <dbReference type="EMBL" id="OPX45695.1"/>
    </source>
</evidence>
<feature type="binding site" evidence="8">
    <location>
        <begin position="27"/>
        <end position="32"/>
    </location>
    <ligand>
        <name>ATP</name>
        <dbReference type="ChEBI" id="CHEBI:30616"/>
    </ligand>
</feature>
<dbReference type="HAMAP" id="MF_01161">
    <property type="entry name" value="tRNA_Ile_lys_synt"/>
    <property type="match status" value="1"/>
</dbReference>
<evidence type="ECO:0000256" key="8">
    <source>
        <dbReference type="HAMAP-Rule" id="MF_01161"/>
    </source>
</evidence>
<dbReference type="AlphaFoldDB" id="A0A1V4SQG2"/>
<comment type="function">
    <text evidence="8">Ligates lysine onto the cytidine present at position 34 of the AUA codon-specific tRNA(Ile) that contains the anticodon CAU, in an ATP-dependent manner. Cytidine is converted to lysidine, thus changing the amino acid specificity of the tRNA from methionine to isoleucine.</text>
</comment>
<evidence type="ECO:0000259" key="9">
    <source>
        <dbReference type="SMART" id="SM00977"/>
    </source>
</evidence>
<dbReference type="Pfam" id="PF01171">
    <property type="entry name" value="ATP_bind_3"/>
    <property type="match status" value="1"/>
</dbReference>
<comment type="subcellular location">
    <subcellularLocation>
        <location evidence="1 8">Cytoplasm</location>
    </subcellularLocation>
</comment>
<evidence type="ECO:0000256" key="7">
    <source>
        <dbReference type="ARBA" id="ARBA00048539"/>
    </source>
</evidence>
<dbReference type="NCBIfam" id="TIGR02433">
    <property type="entry name" value="lysidine_TilS_C"/>
    <property type="match status" value="1"/>
</dbReference>
<dbReference type="InterPro" id="IPR020825">
    <property type="entry name" value="Phe-tRNA_synthase-like_B3/B4"/>
</dbReference>
<evidence type="ECO:0000256" key="3">
    <source>
        <dbReference type="ARBA" id="ARBA00022598"/>
    </source>
</evidence>
<dbReference type="Gene3D" id="3.50.40.10">
    <property type="entry name" value="Phenylalanyl-trna Synthetase, Chain B, domain 3"/>
    <property type="match status" value="1"/>
</dbReference>
<dbReference type="GO" id="GO:0005524">
    <property type="term" value="F:ATP binding"/>
    <property type="evidence" value="ECO:0007669"/>
    <property type="project" value="UniProtKB-UniRule"/>
</dbReference>
<name>A0A1V4SQG2_RUMHU</name>
<dbReference type="RefSeq" id="WP_080063097.1">
    <property type="nucleotide sequence ID" value="NZ_MZGX01000003.1"/>
</dbReference>
<dbReference type="SMART" id="SM00977">
    <property type="entry name" value="TilS_C"/>
    <property type="match status" value="1"/>
</dbReference>
<dbReference type="GO" id="GO:0005737">
    <property type="term" value="C:cytoplasm"/>
    <property type="evidence" value="ECO:0007669"/>
    <property type="project" value="UniProtKB-SubCell"/>
</dbReference>
<evidence type="ECO:0000313" key="11">
    <source>
        <dbReference type="Proteomes" id="UP000191554"/>
    </source>
</evidence>
<keyword evidence="6 8" id="KW-0067">ATP-binding</keyword>
<dbReference type="InterPro" id="IPR015262">
    <property type="entry name" value="tRNA_Ile_lys_synt_subst-bd"/>
</dbReference>
<dbReference type="Proteomes" id="UP000191554">
    <property type="component" value="Unassembled WGS sequence"/>
</dbReference>
<keyword evidence="5 8" id="KW-0547">Nucleotide-binding</keyword>
<dbReference type="GO" id="GO:0006400">
    <property type="term" value="P:tRNA modification"/>
    <property type="evidence" value="ECO:0007669"/>
    <property type="project" value="UniProtKB-UniRule"/>
</dbReference>
<comment type="domain">
    <text evidence="8">The N-terminal region contains the highly conserved SGGXDS motif, predicted to be a P-loop motif involved in ATP binding.</text>
</comment>
<dbReference type="PANTHER" id="PTHR43033">
    <property type="entry name" value="TRNA(ILE)-LYSIDINE SYNTHASE-RELATED"/>
    <property type="match status" value="1"/>
</dbReference>
<evidence type="ECO:0000256" key="6">
    <source>
        <dbReference type="ARBA" id="ARBA00022840"/>
    </source>
</evidence>
<reference evidence="10 11" key="1">
    <citation type="submission" date="2017-03" db="EMBL/GenBank/DDBJ databases">
        <title>Genome sequence of Clostridium hungatei DSM 14427.</title>
        <authorList>
            <person name="Poehlein A."/>
            <person name="Daniel R."/>
        </authorList>
    </citation>
    <scope>NUCLEOTIDE SEQUENCE [LARGE SCALE GENOMIC DNA]</scope>
    <source>
        <strain evidence="10 11">DSM 14427</strain>
    </source>
</reference>
<dbReference type="Pfam" id="PF11734">
    <property type="entry name" value="TilS_C"/>
    <property type="match status" value="1"/>
</dbReference>
<evidence type="ECO:0000256" key="1">
    <source>
        <dbReference type="ARBA" id="ARBA00004496"/>
    </source>
</evidence>
<dbReference type="PANTHER" id="PTHR43033:SF1">
    <property type="entry name" value="TRNA(ILE)-LYSIDINE SYNTHASE-RELATED"/>
    <property type="match status" value="1"/>
</dbReference>
<organism evidence="10 11">
    <name type="scientific">Ruminiclostridium hungatei</name>
    <name type="common">Clostridium hungatei</name>
    <dbReference type="NCBI Taxonomy" id="48256"/>
    <lineage>
        <taxon>Bacteria</taxon>
        <taxon>Bacillati</taxon>
        <taxon>Bacillota</taxon>
        <taxon>Clostridia</taxon>
        <taxon>Eubacteriales</taxon>
        <taxon>Oscillospiraceae</taxon>
        <taxon>Ruminiclostridium</taxon>
    </lineage>
</organism>
<dbReference type="STRING" id="48256.CLHUN_06320"/>
<keyword evidence="3 8" id="KW-0436">Ligase</keyword>